<dbReference type="RefSeq" id="XP_021844447.2">
    <property type="nucleotide sequence ID" value="XM_021988755.2"/>
</dbReference>
<reference evidence="1" key="1">
    <citation type="journal article" date="2021" name="Nat. Commun.">
        <title>Genomic analyses provide insights into spinach domestication and the genetic basis of agronomic traits.</title>
        <authorList>
            <person name="Cai X."/>
            <person name="Sun X."/>
            <person name="Xu C."/>
            <person name="Sun H."/>
            <person name="Wang X."/>
            <person name="Ge C."/>
            <person name="Zhang Z."/>
            <person name="Wang Q."/>
            <person name="Fei Z."/>
            <person name="Jiao C."/>
            <person name="Wang Q."/>
        </authorList>
    </citation>
    <scope>NUCLEOTIDE SEQUENCE [LARGE SCALE GENOMIC DNA]</scope>
    <source>
        <strain evidence="1">cv. Varoflay</strain>
    </source>
</reference>
<organism evidence="1 2">
    <name type="scientific">Spinacia oleracea</name>
    <name type="common">Spinach</name>
    <dbReference type="NCBI Taxonomy" id="3562"/>
    <lineage>
        <taxon>Eukaryota</taxon>
        <taxon>Viridiplantae</taxon>
        <taxon>Streptophyta</taxon>
        <taxon>Embryophyta</taxon>
        <taxon>Tracheophyta</taxon>
        <taxon>Spermatophyta</taxon>
        <taxon>Magnoliopsida</taxon>
        <taxon>eudicotyledons</taxon>
        <taxon>Gunneridae</taxon>
        <taxon>Pentapetalae</taxon>
        <taxon>Caryophyllales</taxon>
        <taxon>Chenopodiaceae</taxon>
        <taxon>Chenopodioideae</taxon>
        <taxon>Anserineae</taxon>
        <taxon>Spinacia</taxon>
    </lineage>
</organism>
<evidence type="ECO:0000313" key="2">
    <source>
        <dbReference type="RefSeq" id="XP_021844447.2"/>
    </source>
</evidence>
<dbReference type="Proteomes" id="UP000813463">
    <property type="component" value="Chromosome 6"/>
</dbReference>
<name>A0A9R0I8C2_SPIOL</name>
<dbReference type="KEGG" id="soe:110784317"/>
<evidence type="ECO:0008006" key="3">
    <source>
        <dbReference type="Google" id="ProtNLM"/>
    </source>
</evidence>
<keyword evidence="1" id="KW-1185">Reference proteome</keyword>
<dbReference type="InterPro" id="IPR036397">
    <property type="entry name" value="RNaseH_sf"/>
</dbReference>
<reference evidence="2" key="2">
    <citation type="submission" date="2025-08" db="UniProtKB">
        <authorList>
            <consortium name="RefSeq"/>
        </authorList>
    </citation>
    <scope>IDENTIFICATION</scope>
    <source>
        <tissue evidence="2">Leaf</tissue>
    </source>
</reference>
<dbReference type="Gene3D" id="3.30.420.10">
    <property type="entry name" value="Ribonuclease H-like superfamily/Ribonuclease H"/>
    <property type="match status" value="1"/>
</dbReference>
<accession>A0A9R0I8C2</accession>
<gene>
    <name evidence="2" type="primary">LOC110784317</name>
</gene>
<dbReference type="AlphaFoldDB" id="A0A9R0I8C2"/>
<protein>
    <recommendedName>
        <fullName evidence="3">Transposase</fullName>
    </recommendedName>
</protein>
<sequence length="433" mass="50382">MRRPNRELTDAEKTRIGNWILIQRNNGMKKQRGIVNEAIHLFDVRRSTVQRIGNEAREQYDNEQAVSIQSHKPKKCGTKGKLHLSKLPLIAQLPYHKRVNVRILAKALEIGKSTVYRWKQMGLIKPHSNAMKPSLTNENVKQRVKWCLRAIDQNSGCFSDMYNVIHLDEKWFYMTKGTQRYYLLPGELGPYRSCKSKRFITKVMFLCAVARPRFNANKECIFDGKIGMFPFVRWVPAKRRSRNRPAGTLELKPVTSVTKECYRNMLIRQVIPAIMQKWPTDHQGPIYLQQDNARPHIKVNDREWMEAVQLSNKQLRLIFQPPNSPYMNVLDLGFFRAIQSLKDQTCPRNTKELVKNVKVAFREFCPIKGNRVFLSLQLVLMEVMRVKGSNNYLQKHVGKEALERQNIFPVTFSPPPTLVQECVAYVEAMQQGV</sequence>
<dbReference type="PANTHER" id="PTHR47169:SF3">
    <property type="match status" value="1"/>
</dbReference>
<dbReference type="GO" id="GO:0003676">
    <property type="term" value="F:nucleic acid binding"/>
    <property type="evidence" value="ECO:0007669"/>
    <property type="project" value="InterPro"/>
</dbReference>
<evidence type="ECO:0000313" key="1">
    <source>
        <dbReference type="Proteomes" id="UP000813463"/>
    </source>
</evidence>
<dbReference type="PANTHER" id="PTHR47169">
    <property type="entry name" value="OS01G0541250 PROTEIN"/>
    <property type="match status" value="1"/>
</dbReference>
<proteinExistence type="predicted"/>
<dbReference type="GeneID" id="110784317"/>